<keyword evidence="2" id="KW-1185">Reference proteome</keyword>
<gene>
    <name evidence="1" type="ORF">SAMN05892877_106287</name>
</gene>
<dbReference type="AlphaFoldDB" id="A0A285UDU5"/>
<sequence length="112" mass="12584">MPLESFHEQVRLQHPKRSFVQHRIDRPGTVVPIGHHLSASTEHACLIRTISSAGALISLDGALELSENFYLRIGGMRDEIGCTEVKREGGERVVRFNMFLDPDYLTLVLSRG</sequence>
<evidence type="ECO:0000313" key="1">
    <source>
        <dbReference type="EMBL" id="SOC39969.1"/>
    </source>
</evidence>
<name>A0A285UDU5_9HYPH</name>
<dbReference type="EMBL" id="OBQD01000006">
    <property type="protein sequence ID" value="SOC39969.1"/>
    <property type="molecule type" value="Genomic_DNA"/>
</dbReference>
<organism evidence="1 2">
    <name type="scientific">Rhizobium subbaraonis</name>
    <dbReference type="NCBI Taxonomy" id="908946"/>
    <lineage>
        <taxon>Bacteria</taxon>
        <taxon>Pseudomonadati</taxon>
        <taxon>Pseudomonadota</taxon>
        <taxon>Alphaproteobacteria</taxon>
        <taxon>Hyphomicrobiales</taxon>
        <taxon>Rhizobiaceae</taxon>
        <taxon>Rhizobium/Agrobacterium group</taxon>
        <taxon>Rhizobium</taxon>
    </lineage>
</organism>
<proteinExistence type="predicted"/>
<evidence type="ECO:0000313" key="2">
    <source>
        <dbReference type="Proteomes" id="UP000219167"/>
    </source>
</evidence>
<protein>
    <recommendedName>
        <fullName evidence="3">PilZ domain-containing protein</fullName>
    </recommendedName>
</protein>
<accession>A0A285UDU5</accession>
<dbReference type="Proteomes" id="UP000219167">
    <property type="component" value="Unassembled WGS sequence"/>
</dbReference>
<dbReference type="RefSeq" id="WP_097139290.1">
    <property type="nucleotide sequence ID" value="NZ_OBQD01000006.1"/>
</dbReference>
<reference evidence="1 2" key="1">
    <citation type="submission" date="2017-08" db="EMBL/GenBank/DDBJ databases">
        <authorList>
            <person name="de Groot N.N."/>
        </authorList>
    </citation>
    <scope>NUCLEOTIDE SEQUENCE [LARGE SCALE GENOMIC DNA]</scope>
    <source>
        <strain evidence="1 2">JC85</strain>
    </source>
</reference>
<dbReference type="OrthoDB" id="8277660at2"/>
<evidence type="ECO:0008006" key="3">
    <source>
        <dbReference type="Google" id="ProtNLM"/>
    </source>
</evidence>